<accession>A0ABW5LLV9</accession>
<keyword evidence="2" id="KW-1185">Reference proteome</keyword>
<dbReference type="RefSeq" id="WP_379664564.1">
    <property type="nucleotide sequence ID" value="NZ_JBHULH010000001.1"/>
</dbReference>
<proteinExistence type="predicted"/>
<protein>
    <submittedName>
        <fullName evidence="1">Uncharacterized protein</fullName>
    </submittedName>
</protein>
<gene>
    <name evidence="1" type="ORF">ACFSRZ_00560</name>
</gene>
<evidence type="ECO:0000313" key="2">
    <source>
        <dbReference type="Proteomes" id="UP001597508"/>
    </source>
</evidence>
<sequence>MKKSILTLGKALNRAEQKTINGGDFGTCSNPGPGQFHTQADCWRAGMPFCYPLNNDCWGSINYQ</sequence>
<dbReference type="Proteomes" id="UP001597508">
    <property type="component" value="Unassembled WGS sequence"/>
</dbReference>
<comment type="caution">
    <text evidence="1">The sequence shown here is derived from an EMBL/GenBank/DDBJ whole genome shotgun (WGS) entry which is preliminary data.</text>
</comment>
<dbReference type="EMBL" id="JBHULH010000001">
    <property type="protein sequence ID" value="MFD2565838.1"/>
    <property type="molecule type" value="Genomic_DNA"/>
</dbReference>
<organism evidence="1 2">
    <name type="scientific">Pseudotenacibaculum haliotis</name>
    <dbReference type="NCBI Taxonomy" id="1862138"/>
    <lineage>
        <taxon>Bacteria</taxon>
        <taxon>Pseudomonadati</taxon>
        <taxon>Bacteroidota</taxon>
        <taxon>Flavobacteriia</taxon>
        <taxon>Flavobacteriales</taxon>
        <taxon>Flavobacteriaceae</taxon>
        <taxon>Pseudotenacibaculum</taxon>
    </lineage>
</organism>
<reference evidence="2" key="1">
    <citation type="journal article" date="2019" name="Int. J. Syst. Evol. Microbiol.">
        <title>The Global Catalogue of Microorganisms (GCM) 10K type strain sequencing project: providing services to taxonomists for standard genome sequencing and annotation.</title>
        <authorList>
            <consortium name="The Broad Institute Genomics Platform"/>
            <consortium name="The Broad Institute Genome Sequencing Center for Infectious Disease"/>
            <person name="Wu L."/>
            <person name="Ma J."/>
        </authorList>
    </citation>
    <scope>NUCLEOTIDE SEQUENCE [LARGE SCALE GENOMIC DNA]</scope>
    <source>
        <strain evidence="2">KCTC 52127</strain>
    </source>
</reference>
<evidence type="ECO:0000313" key="1">
    <source>
        <dbReference type="EMBL" id="MFD2565838.1"/>
    </source>
</evidence>
<name>A0ABW5LLV9_9FLAO</name>